<dbReference type="PANTHER" id="PTHR43142">
    <property type="entry name" value="CARBOXYLIC ESTER HYDROLASE"/>
    <property type="match status" value="1"/>
</dbReference>
<evidence type="ECO:0000256" key="1">
    <source>
        <dbReference type="ARBA" id="ARBA00005964"/>
    </source>
</evidence>
<feature type="compositionally biased region" description="Basic residues" evidence="4">
    <location>
        <begin position="431"/>
        <end position="445"/>
    </location>
</feature>
<dbReference type="InterPro" id="IPR029058">
    <property type="entry name" value="AB_hydrolase_fold"/>
</dbReference>
<evidence type="ECO:0000313" key="6">
    <source>
        <dbReference type="EMBL" id="MFF4778655.1"/>
    </source>
</evidence>
<name>A0ABW6VH10_MICFU</name>
<keyword evidence="2 3" id="KW-0378">Hydrolase</keyword>
<dbReference type="PROSITE" id="PS00122">
    <property type="entry name" value="CARBOXYLESTERASE_B_1"/>
    <property type="match status" value="1"/>
</dbReference>
<dbReference type="Pfam" id="PF00135">
    <property type="entry name" value="COesterase"/>
    <property type="match status" value="1"/>
</dbReference>
<evidence type="ECO:0000256" key="4">
    <source>
        <dbReference type="SAM" id="MobiDB-lite"/>
    </source>
</evidence>
<feature type="region of interest" description="Disordered" evidence="4">
    <location>
        <begin position="424"/>
        <end position="445"/>
    </location>
</feature>
<dbReference type="InterPro" id="IPR002018">
    <property type="entry name" value="CarbesteraseB"/>
</dbReference>
<reference evidence="6 7" key="1">
    <citation type="submission" date="2024-10" db="EMBL/GenBank/DDBJ databases">
        <title>The Natural Products Discovery Center: Release of the First 8490 Sequenced Strains for Exploring Actinobacteria Biosynthetic Diversity.</title>
        <authorList>
            <person name="Kalkreuter E."/>
            <person name="Kautsar S.A."/>
            <person name="Yang D."/>
            <person name="Bader C.D."/>
            <person name="Teijaro C.N."/>
            <person name="Fluegel L."/>
            <person name="Davis C.M."/>
            <person name="Simpson J.R."/>
            <person name="Lauterbach L."/>
            <person name="Steele A.D."/>
            <person name="Gui C."/>
            <person name="Meng S."/>
            <person name="Li G."/>
            <person name="Viehrig K."/>
            <person name="Ye F."/>
            <person name="Su P."/>
            <person name="Kiefer A.F."/>
            <person name="Nichols A."/>
            <person name="Cepeda A.J."/>
            <person name="Yan W."/>
            <person name="Fan B."/>
            <person name="Jiang Y."/>
            <person name="Adhikari A."/>
            <person name="Zheng C.-J."/>
            <person name="Schuster L."/>
            <person name="Cowan T.M."/>
            <person name="Smanski M.J."/>
            <person name="Chevrette M.G."/>
            <person name="De Carvalho L.P.S."/>
            <person name="Shen B."/>
        </authorList>
    </citation>
    <scope>NUCLEOTIDE SEQUENCE [LARGE SCALE GENOMIC DNA]</scope>
    <source>
        <strain evidence="6 7">NPDC001281</strain>
    </source>
</reference>
<dbReference type="EC" id="3.1.1.-" evidence="3"/>
<feature type="domain" description="Carboxylesterase type B" evidence="5">
    <location>
        <begin position="3"/>
        <end position="310"/>
    </location>
</feature>
<evidence type="ECO:0000256" key="3">
    <source>
        <dbReference type="RuleBase" id="RU361235"/>
    </source>
</evidence>
<dbReference type="PANTHER" id="PTHR43142:SF1">
    <property type="entry name" value="CARBOXYLIC ESTER HYDROLASE"/>
    <property type="match status" value="1"/>
</dbReference>
<keyword evidence="7" id="KW-1185">Reference proteome</keyword>
<evidence type="ECO:0000259" key="5">
    <source>
        <dbReference type="Pfam" id="PF00135"/>
    </source>
</evidence>
<accession>A0ABW6VH10</accession>
<dbReference type="EMBL" id="JBIAXI010000035">
    <property type="protein sequence ID" value="MFF4778655.1"/>
    <property type="molecule type" value="Genomic_DNA"/>
</dbReference>
<dbReference type="Proteomes" id="UP001602119">
    <property type="component" value="Unassembled WGS sequence"/>
</dbReference>
<dbReference type="SUPFAM" id="SSF53474">
    <property type="entry name" value="alpha/beta-Hydrolases"/>
    <property type="match status" value="1"/>
</dbReference>
<evidence type="ECO:0000256" key="2">
    <source>
        <dbReference type="ARBA" id="ARBA00022801"/>
    </source>
</evidence>
<dbReference type="RefSeq" id="WP_387347245.1">
    <property type="nucleotide sequence ID" value="NZ_JBIAXI010000035.1"/>
</dbReference>
<protein>
    <recommendedName>
        <fullName evidence="3">Carboxylic ester hydrolase</fullName>
        <ecNumber evidence="3">3.1.1.-</ecNumber>
    </recommendedName>
</protein>
<organism evidence="6 7">
    <name type="scientific">Microtetraspora fusca</name>
    <dbReference type="NCBI Taxonomy" id="1997"/>
    <lineage>
        <taxon>Bacteria</taxon>
        <taxon>Bacillati</taxon>
        <taxon>Actinomycetota</taxon>
        <taxon>Actinomycetes</taxon>
        <taxon>Streptosporangiales</taxon>
        <taxon>Streptosporangiaceae</taxon>
        <taxon>Microtetraspora</taxon>
    </lineage>
</organism>
<comment type="similarity">
    <text evidence="1 3">Belongs to the type-B carboxylesterase/lipase family.</text>
</comment>
<gene>
    <name evidence="6" type="ORF">ACFY05_38110</name>
</gene>
<dbReference type="InterPro" id="IPR019826">
    <property type="entry name" value="Carboxylesterase_B_AS"/>
</dbReference>
<proteinExistence type="inferred from homology"/>
<dbReference type="Gene3D" id="3.40.50.1820">
    <property type="entry name" value="alpha/beta hydrolase"/>
    <property type="match status" value="1"/>
</dbReference>
<evidence type="ECO:0000313" key="7">
    <source>
        <dbReference type="Proteomes" id="UP001602119"/>
    </source>
</evidence>
<comment type="caution">
    <text evidence="6">The sequence shown here is derived from an EMBL/GenBank/DDBJ whole genome shotgun (WGS) entry which is preliminary data.</text>
</comment>
<sequence length="445" mass="46968">MTVVHSPAGAWRGTRREKVSVFRGIRYAEAARFGPPRRLPPHTGVADAVRPGDIAPQSPSRLEGVMGAAAPLPQSEDCLRLTVTTPDPRPSAARPVLVWMHGGAYLTGSGEWNLYDAERLSAEGDIVVVSVAYRLGALGYLCVPGLSDGNLGLLDQIAALGWVHDSIAAFGGDPGRVTVAGQSAGAHSAAAMLGIDDASRLFGRAVLQSAPLGLGFASPGDAERVGALFLRHLGADPLRAPVADILAAQARTARELAGPLGLGSAPPFLPVAGSRPLPAPAAWRASVVRRAKAGLDVMLGTTDDEMTAFYGRHPVFTALRRVPLAGDAIADRIQRAVQDRVFERPTRRLADLLAGSGANVYRYQVRRFHPGGPFGACHCIELPLLFGDGDAWRDAPMLAGIAPETLASAGARTRALWSAFARSGVPDGSRWRRHTPRSRHARALP</sequence>